<feature type="domain" description="Trichome birefringence-like C-terminal" evidence="2">
    <location>
        <begin position="193"/>
        <end position="350"/>
    </location>
</feature>
<dbReference type="AlphaFoldDB" id="A0A6A4IM15"/>
<reference evidence="3" key="1">
    <citation type="journal article" date="2019" name="Environ. Microbiol.">
        <title>Fungal ecological strategies reflected in gene transcription - a case study of two litter decomposers.</title>
        <authorList>
            <person name="Barbi F."/>
            <person name="Kohler A."/>
            <person name="Barry K."/>
            <person name="Baskaran P."/>
            <person name="Daum C."/>
            <person name="Fauchery L."/>
            <person name="Ihrmark K."/>
            <person name="Kuo A."/>
            <person name="LaButti K."/>
            <person name="Lipzen A."/>
            <person name="Morin E."/>
            <person name="Grigoriev I.V."/>
            <person name="Henrissat B."/>
            <person name="Lindahl B."/>
            <person name="Martin F."/>
        </authorList>
    </citation>
    <scope>NUCLEOTIDE SEQUENCE</scope>
    <source>
        <strain evidence="3">JB14</strain>
    </source>
</reference>
<accession>A0A6A4IM15</accession>
<dbReference type="Pfam" id="PF13839">
    <property type="entry name" value="PC-Esterase"/>
    <property type="match status" value="1"/>
</dbReference>
<evidence type="ECO:0000313" key="4">
    <source>
        <dbReference type="Proteomes" id="UP000799118"/>
    </source>
</evidence>
<evidence type="ECO:0000313" key="3">
    <source>
        <dbReference type="EMBL" id="KAE9409504.1"/>
    </source>
</evidence>
<dbReference type="GO" id="GO:0016413">
    <property type="term" value="F:O-acetyltransferase activity"/>
    <property type="evidence" value="ECO:0007669"/>
    <property type="project" value="InterPro"/>
</dbReference>
<sequence>MKRAGQRLVDMLNWEWLPDRGRLLDYDPIDFIVRMLKSPGGVIFVGDSITRQHWHAFYVRFLHHNITFHLNPTHLPLAGAPNADQFVLKNTSSMYKILQEKAGVPDSRMERPFFTILEDHMSLDEADIRAITNMEPDYEWTHKFRRVDGWEDHIKWLSTPREGEEDSVTEDTLVLINAGAHWSRAELPMLRAPKEVEEKALLTDAYSRMIDLVTTRLSPLERTSIYYRSTAPGHPNCEDHSAPYKDMDDARFKEQDLVHRLQEQVDGFGAKLGRSRWDWDEFKHHNEMWNRTIHSVMEKRPAESKGAKWYYFDIWDLSLQRPEAHLEPGKDCLHWCLPTIYDDWTKLFYHRVQLEEGRAK</sequence>
<dbReference type="EMBL" id="ML769387">
    <property type="protein sequence ID" value="KAE9409504.1"/>
    <property type="molecule type" value="Genomic_DNA"/>
</dbReference>
<dbReference type="InterPro" id="IPR026057">
    <property type="entry name" value="TBL_C"/>
</dbReference>
<keyword evidence="4" id="KW-1185">Reference proteome</keyword>
<dbReference type="PANTHER" id="PTHR32285:SF48">
    <property type="entry name" value="PROTEIN TRICHOME BIREFRINGENCE-LIKE 19"/>
    <property type="match status" value="1"/>
</dbReference>
<name>A0A6A4IM15_9AGAR</name>
<gene>
    <name evidence="3" type="ORF">BT96DRAFT_848115</name>
</gene>
<protein>
    <recommendedName>
        <fullName evidence="2">Trichome birefringence-like C-terminal domain-containing protein</fullName>
    </recommendedName>
</protein>
<evidence type="ECO:0000259" key="2">
    <source>
        <dbReference type="Pfam" id="PF13839"/>
    </source>
</evidence>
<organism evidence="3 4">
    <name type="scientific">Gymnopus androsaceus JB14</name>
    <dbReference type="NCBI Taxonomy" id="1447944"/>
    <lineage>
        <taxon>Eukaryota</taxon>
        <taxon>Fungi</taxon>
        <taxon>Dikarya</taxon>
        <taxon>Basidiomycota</taxon>
        <taxon>Agaricomycotina</taxon>
        <taxon>Agaricomycetes</taxon>
        <taxon>Agaricomycetidae</taxon>
        <taxon>Agaricales</taxon>
        <taxon>Marasmiineae</taxon>
        <taxon>Omphalotaceae</taxon>
        <taxon>Gymnopus</taxon>
    </lineage>
</organism>
<proteinExistence type="inferred from homology"/>
<comment type="similarity">
    <text evidence="1">Belongs to the PC-esterase family. TBL subfamily.</text>
</comment>
<dbReference type="PANTHER" id="PTHR32285">
    <property type="entry name" value="PROTEIN TRICHOME BIREFRINGENCE-LIKE 9-RELATED"/>
    <property type="match status" value="1"/>
</dbReference>
<dbReference type="Proteomes" id="UP000799118">
    <property type="component" value="Unassembled WGS sequence"/>
</dbReference>
<dbReference type="InterPro" id="IPR029962">
    <property type="entry name" value="TBL"/>
</dbReference>
<dbReference type="OrthoDB" id="630188at2759"/>
<evidence type="ECO:0000256" key="1">
    <source>
        <dbReference type="ARBA" id="ARBA00007727"/>
    </source>
</evidence>